<feature type="region of interest" description="Disordered" evidence="1">
    <location>
        <begin position="1"/>
        <end position="58"/>
    </location>
</feature>
<feature type="compositionally biased region" description="Basic and acidic residues" evidence="1">
    <location>
        <begin position="263"/>
        <end position="273"/>
    </location>
</feature>
<reference evidence="2" key="1">
    <citation type="submission" date="2025-05" db="UniProtKB">
        <authorList>
            <consortium name="Ensembl"/>
        </authorList>
    </citation>
    <scope>IDENTIFICATION</scope>
</reference>
<proteinExistence type="predicted"/>
<evidence type="ECO:0000313" key="2">
    <source>
        <dbReference type="Ensembl" id="ENSEBUP00000007240.1"/>
    </source>
</evidence>
<dbReference type="Proteomes" id="UP000694388">
    <property type="component" value="Unplaced"/>
</dbReference>
<feature type="compositionally biased region" description="Polar residues" evidence="1">
    <location>
        <begin position="335"/>
        <end position="351"/>
    </location>
</feature>
<feature type="region of interest" description="Disordered" evidence="1">
    <location>
        <begin position="335"/>
        <end position="359"/>
    </location>
</feature>
<protein>
    <submittedName>
        <fullName evidence="2">Uncharacterized protein</fullName>
    </submittedName>
</protein>
<feature type="compositionally biased region" description="Basic residues" evidence="1">
    <location>
        <begin position="282"/>
        <end position="303"/>
    </location>
</feature>
<evidence type="ECO:0000256" key="1">
    <source>
        <dbReference type="SAM" id="MobiDB-lite"/>
    </source>
</evidence>
<feature type="region of interest" description="Disordered" evidence="1">
    <location>
        <begin position="245"/>
        <end position="307"/>
    </location>
</feature>
<feature type="compositionally biased region" description="Basic residues" evidence="1">
    <location>
        <begin position="1275"/>
        <end position="1285"/>
    </location>
</feature>
<dbReference type="Ensembl" id="ENSEBUT00000007723.1">
    <property type="protein sequence ID" value="ENSEBUP00000007246.1"/>
    <property type="gene ID" value="ENSEBUG00000004745.1"/>
</dbReference>
<feature type="region of interest" description="Disordered" evidence="1">
    <location>
        <begin position="610"/>
        <end position="635"/>
    </location>
</feature>
<feature type="region of interest" description="Disordered" evidence="1">
    <location>
        <begin position="1032"/>
        <end position="1053"/>
    </location>
</feature>
<feature type="region of interest" description="Disordered" evidence="1">
    <location>
        <begin position="1254"/>
        <end position="1291"/>
    </location>
</feature>
<organism evidence="2 3">
    <name type="scientific">Eptatretus burgeri</name>
    <name type="common">Inshore hagfish</name>
    <dbReference type="NCBI Taxonomy" id="7764"/>
    <lineage>
        <taxon>Eukaryota</taxon>
        <taxon>Metazoa</taxon>
        <taxon>Chordata</taxon>
        <taxon>Craniata</taxon>
        <taxon>Vertebrata</taxon>
        <taxon>Cyclostomata</taxon>
        <taxon>Myxini</taxon>
        <taxon>Myxiniformes</taxon>
        <taxon>Myxinidae</taxon>
        <taxon>Eptatretinae</taxon>
        <taxon>Eptatretus</taxon>
    </lineage>
</organism>
<feature type="region of interest" description="Disordered" evidence="1">
    <location>
        <begin position="1214"/>
        <end position="1236"/>
    </location>
</feature>
<evidence type="ECO:0000313" key="3">
    <source>
        <dbReference type="Proteomes" id="UP000694388"/>
    </source>
</evidence>
<keyword evidence="3" id="KW-1185">Reference proteome</keyword>
<accession>A0A8C4NG41</accession>
<sequence length="1291" mass="143926">MTSSEVQQDGGPADVCATTEQHYGEIVLAEPQASPAQRPDENVANSSHGSRDAMGCGKKGLESNCESKRYDAKNVLQEVARGSSNTEDDQLCERQDVETILKISASPCENKRLSKCESVTAVQSNIEEEATYPGKEGALHTRYCLHPGMQDERLLLLACVTVAEPPCTTLPCPNEEADSPIPIQTAPVVEISETASEAEPGEGGRTLRANGGLGYRGYAHNFEMNAFSRVVSGAGEDSETVLQHFSTGSQSSVCPALSPPTPETRDFVDEHPGSPEQPKLRSTAHRPCRRAQRGKRSSNKKTKLQHELKNEQTKVSLLNRTKTSVDVLTSSDEKTASYSNGCKVHGNSQTPLPMASPGLTGRTAQRCSLLGEYKGKDRVKNIPGTFYPTVSISGITSMKNEASLQLPDFNAKKAKRRAFKAKEGNIGNMSTSSTAVRKARPPIKKEGARVKGTLTAPSTPNNRDHWPRVKRGRSKGQEKLRVKTSPSIVFPLMSWQTKAIRMHTSPSFTQYRDSKAKRNESLKRKRISRPVASHMLKADDIYGQKEKRQVMAFQQMLDKIQIGNINKMNSLKRRRILNRFLLSGRNMAGLSGRANYQVNISKRGTIYMGKKRGRKPKGQTVATMQGSACNGTSPARKVISNKATTSQSASVFSMVDKPEELPCSVEHRVMNETKAARKTVTSWLRPSRPLCVPGLMPGTGCEMASVSPRSASVASSDSGLGTDGFSERGEREPAVLWRQHGTLGQTAHFTPESPYSQYELQQRNSKIIACRPSKIKPKSLLVQAVNKWCSHEFIGRLKELVKIFSQLKISFTSLPFPQPSCILPTIFQVRFPRSLSTWKPLSNPWFTGEITKERKHCQELHNFAYQHRMPRGAFPFSAPHSVPPRPHETFSLPCTPMYLVPGTRGLRTHMQYSSTLSAPQNFAQQSFPNTGPMISRLPSLAHEKNCFAKQHQFYPPTQIPRCQDVLQRSANMDCDPESKYVPEHQRGGKKLKDQTIYGLGVQKILTQDVTRCNSATECGNCPPRTNGISKRHDCRAGRNQPLSHQATGKVKNTRGSLKEFEDTQNGDGENMYHSFLEERVKKQIIYDGGQELKNPNCRGKVSHKKCFLESLPGSAKEEIPWSKHRKRRWLLSQALSGATEGGVGERLKHRKRWRMEEPGNELLFQSLQPTPNKARKKTLKGNTDFLQMFEVKGKTDGSEEEPASHIHKEYNGMLRRVPGDSQKAIDESTDSRGTSVGLDTVSETIEAVLRHARRYYRHRHHGRKQKLKLTMEGRSKKKKKKKRGRSLYSQQ</sequence>
<feature type="compositionally biased region" description="Polar residues" evidence="1">
    <location>
        <begin position="620"/>
        <end position="633"/>
    </location>
</feature>
<feature type="compositionally biased region" description="Basic residues" evidence="1">
    <location>
        <begin position="1254"/>
        <end position="1267"/>
    </location>
</feature>
<feature type="region of interest" description="Disordered" evidence="1">
    <location>
        <begin position="452"/>
        <end position="482"/>
    </location>
</feature>
<name>A0A8C4NG41_EPTBU</name>
<dbReference type="Ensembl" id="ENSEBUT00000007716.1">
    <property type="protein sequence ID" value="ENSEBUP00000007240.1"/>
    <property type="gene ID" value="ENSEBUG00000004745.1"/>
</dbReference>